<dbReference type="InterPro" id="IPR014883">
    <property type="entry name" value="VRR_NUC"/>
</dbReference>
<dbReference type="Gene3D" id="3.40.1350.10">
    <property type="match status" value="1"/>
</dbReference>
<dbReference type="GO" id="GO:0016788">
    <property type="term" value="F:hydrolase activity, acting on ester bonds"/>
    <property type="evidence" value="ECO:0007669"/>
    <property type="project" value="InterPro"/>
</dbReference>
<sequence length="99" mass="10917">MRERDVERRLGVLAARRGGWSVKWSAPGTAGVPDRLVFLPDGRLFMVEVKRPGGRVHDVQPAIHRRLARLGWPVHVVDDADRFFHDVVDAAAPADGSGS</sequence>
<comment type="caution">
    <text evidence="5">The sequence shown here is derived from an EMBL/GenBank/DDBJ whole genome shotgun (WGS) entry which is preliminary data.</text>
</comment>
<keyword evidence="6" id="KW-1185">Reference proteome</keyword>
<keyword evidence="2" id="KW-0540">Nuclease</keyword>
<dbReference type="EMBL" id="QXGI01000001">
    <property type="protein sequence ID" value="RSX49862.1"/>
    <property type="molecule type" value="Genomic_DNA"/>
</dbReference>
<protein>
    <submittedName>
        <fullName evidence="5">Nuclease</fullName>
    </submittedName>
</protein>
<evidence type="ECO:0000256" key="1">
    <source>
        <dbReference type="ARBA" id="ARBA00001946"/>
    </source>
</evidence>
<gene>
    <name evidence="5" type="ORF">D2E22_0323</name>
</gene>
<evidence type="ECO:0000256" key="2">
    <source>
        <dbReference type="ARBA" id="ARBA00022722"/>
    </source>
</evidence>
<dbReference type="InterPro" id="IPR011856">
    <property type="entry name" value="tRNA_endonuc-like_dom_sf"/>
</dbReference>
<evidence type="ECO:0000259" key="4">
    <source>
        <dbReference type="SMART" id="SM00990"/>
    </source>
</evidence>
<proteinExistence type="predicted"/>
<comment type="cofactor">
    <cofactor evidence="1">
        <name>Mg(2+)</name>
        <dbReference type="ChEBI" id="CHEBI:18420"/>
    </cofactor>
</comment>
<feature type="domain" description="VRR-NUC" evidence="4">
    <location>
        <begin position="1"/>
        <end position="81"/>
    </location>
</feature>
<dbReference type="GO" id="GO:0003676">
    <property type="term" value="F:nucleic acid binding"/>
    <property type="evidence" value="ECO:0007669"/>
    <property type="project" value="InterPro"/>
</dbReference>
<keyword evidence="3" id="KW-0378">Hydrolase</keyword>
<name>A0A430FAN6_9BIFI</name>
<evidence type="ECO:0000313" key="6">
    <source>
        <dbReference type="Proteomes" id="UP000288052"/>
    </source>
</evidence>
<dbReference type="Pfam" id="PF08774">
    <property type="entry name" value="VRR_NUC"/>
    <property type="match status" value="1"/>
</dbReference>
<dbReference type="SMART" id="SM00990">
    <property type="entry name" value="VRR_NUC"/>
    <property type="match status" value="1"/>
</dbReference>
<reference evidence="5 6" key="1">
    <citation type="submission" date="2018-09" db="EMBL/GenBank/DDBJ databases">
        <title>Characterization of the phylogenetic diversity of five novel species belonging to the genus Bifidobacterium.</title>
        <authorList>
            <person name="Lugli G.A."/>
            <person name="Duranti S."/>
            <person name="Milani C."/>
        </authorList>
    </citation>
    <scope>NUCLEOTIDE SEQUENCE [LARGE SCALE GENOMIC DNA]</scope>
    <source>
        <strain evidence="5 6">2020B</strain>
    </source>
</reference>
<organism evidence="5 6">
    <name type="scientific">Bifidobacterium castoris</name>
    <dbReference type="NCBI Taxonomy" id="2306972"/>
    <lineage>
        <taxon>Bacteria</taxon>
        <taxon>Bacillati</taxon>
        <taxon>Actinomycetota</taxon>
        <taxon>Actinomycetes</taxon>
        <taxon>Bifidobacteriales</taxon>
        <taxon>Bifidobacteriaceae</taxon>
        <taxon>Bifidobacterium</taxon>
    </lineage>
</organism>
<dbReference type="Proteomes" id="UP000288052">
    <property type="component" value="Unassembled WGS sequence"/>
</dbReference>
<dbReference type="GO" id="GO:0004518">
    <property type="term" value="F:nuclease activity"/>
    <property type="evidence" value="ECO:0007669"/>
    <property type="project" value="UniProtKB-KW"/>
</dbReference>
<dbReference type="AlphaFoldDB" id="A0A430FAN6"/>
<evidence type="ECO:0000313" key="5">
    <source>
        <dbReference type="EMBL" id="RSX49862.1"/>
    </source>
</evidence>
<dbReference type="RefSeq" id="WP_241218114.1">
    <property type="nucleotide sequence ID" value="NZ_QXGI01000001.1"/>
</dbReference>
<evidence type="ECO:0000256" key="3">
    <source>
        <dbReference type="ARBA" id="ARBA00022801"/>
    </source>
</evidence>
<accession>A0A430FAN6</accession>